<dbReference type="Gene3D" id="3.40.50.1100">
    <property type="match status" value="2"/>
</dbReference>
<reference evidence="5 6" key="1">
    <citation type="submission" date="2020-12" db="EMBL/GenBank/DDBJ databases">
        <title>Aureibaculum luteum sp. nov. and Aureibaculum flavum sp. nov., novel members of the family Flavobacteriaceae isolated from Antarctic intertidal sediments.</title>
        <authorList>
            <person name="He X."/>
            <person name="Zhang X."/>
        </authorList>
    </citation>
    <scope>NUCLEOTIDE SEQUENCE [LARGE SCALE GENOMIC DNA]</scope>
    <source>
        <strain evidence="5 6">A20</strain>
    </source>
</reference>
<dbReference type="InterPro" id="IPR001926">
    <property type="entry name" value="TrpB-like_PALP"/>
</dbReference>
<dbReference type="EMBL" id="JAEHFJ010000007">
    <property type="protein sequence ID" value="MBJ2175527.1"/>
    <property type="molecule type" value="Genomic_DNA"/>
</dbReference>
<dbReference type="InterPro" id="IPR036052">
    <property type="entry name" value="TrpB-like_PALP_sf"/>
</dbReference>
<evidence type="ECO:0000259" key="4">
    <source>
        <dbReference type="PROSITE" id="PS51371"/>
    </source>
</evidence>
<name>A0ABS0WU60_9FLAO</name>
<dbReference type="Gene3D" id="3.10.580.10">
    <property type="entry name" value="CBS-domain"/>
    <property type="match status" value="1"/>
</dbReference>
<feature type="domain" description="CBS" evidence="4">
    <location>
        <begin position="340"/>
        <end position="398"/>
    </location>
</feature>
<dbReference type="CDD" id="cd01561">
    <property type="entry name" value="CBS_like"/>
    <property type="match status" value="1"/>
</dbReference>
<dbReference type="SUPFAM" id="SSF54631">
    <property type="entry name" value="CBS-domain pair"/>
    <property type="match status" value="1"/>
</dbReference>
<dbReference type="PANTHER" id="PTHR10314">
    <property type="entry name" value="CYSTATHIONINE BETA-SYNTHASE"/>
    <property type="match status" value="1"/>
</dbReference>
<evidence type="ECO:0000313" key="6">
    <source>
        <dbReference type="Proteomes" id="UP000623301"/>
    </source>
</evidence>
<evidence type="ECO:0000256" key="3">
    <source>
        <dbReference type="PROSITE-ProRule" id="PRU00703"/>
    </source>
</evidence>
<evidence type="ECO:0000256" key="1">
    <source>
        <dbReference type="ARBA" id="ARBA00001933"/>
    </source>
</evidence>
<keyword evidence="6" id="KW-1185">Reference proteome</keyword>
<accession>A0ABS0WU60</accession>
<dbReference type="PROSITE" id="PS51371">
    <property type="entry name" value="CBS"/>
    <property type="match status" value="1"/>
</dbReference>
<dbReference type="Proteomes" id="UP000623301">
    <property type="component" value="Unassembled WGS sequence"/>
</dbReference>
<evidence type="ECO:0000256" key="2">
    <source>
        <dbReference type="ARBA" id="ARBA00022898"/>
    </source>
</evidence>
<keyword evidence="2" id="KW-0663">Pyridoxal phosphate</keyword>
<sequence length="453" mass="50495">MQYAKNILETIGNTPLVKLNNITKEIDALVLAKVETFNPGNSVKDRMALKMIDDAEADGRLKPGGTIIEGTSGNTGMGLALVAIVRGYKLICVISDKQSKEKMDILRAVGAEVIVCPTNVEPDDPRSYYSVSKRLATETPNSWYVNQYDNPSNSLAHYEQTGPEIWEQTDGKITHFVAGVGTGGTISGVGKFLKEKNPNIKIWGIDTYGSVFKKYHETGIFDENEIYPYITEGIGEDILPKNVNFDIIDGFTKVTDKDAAVFTRKLAIEEGIFCGNSAGSAIKGLLQLKEHFKPEDVVVVLFHDHGSRYVGKMFNDDWMRERGFLDEEITKAIDLIKDRVGNQLVTAKTEELVSHAIERMRTHDISQIPVEDQNGFVGSIDESDLFRLYFEDKNIADKPIKEVMRKAFPIVNKDASIDKISNLIDKDNKAVLVDLENGSYQIITKYDVISAIR</sequence>
<keyword evidence="3" id="KW-0129">CBS domain</keyword>
<dbReference type="RefSeq" id="WP_198842183.1">
    <property type="nucleotide sequence ID" value="NZ_JAEHFJ010000007.1"/>
</dbReference>
<dbReference type="Pfam" id="PF00571">
    <property type="entry name" value="CBS"/>
    <property type="match status" value="2"/>
</dbReference>
<dbReference type="InterPro" id="IPR050214">
    <property type="entry name" value="Cys_Synth/Cystath_Beta-Synth"/>
</dbReference>
<dbReference type="InterPro" id="IPR001216">
    <property type="entry name" value="P-phosphate_BS"/>
</dbReference>
<comment type="caution">
    <text evidence="5">The sequence shown here is derived from an EMBL/GenBank/DDBJ whole genome shotgun (WGS) entry which is preliminary data.</text>
</comment>
<comment type="cofactor">
    <cofactor evidence="1">
        <name>pyridoxal 5'-phosphate</name>
        <dbReference type="ChEBI" id="CHEBI:597326"/>
    </cofactor>
</comment>
<protein>
    <submittedName>
        <fullName evidence="5">Pyridoxal-phosphate dependent enzyme</fullName>
    </submittedName>
</protein>
<organism evidence="5 6">
    <name type="scientific">Aureibaculum flavum</name>
    <dbReference type="NCBI Taxonomy" id="2795986"/>
    <lineage>
        <taxon>Bacteria</taxon>
        <taxon>Pseudomonadati</taxon>
        <taxon>Bacteroidota</taxon>
        <taxon>Flavobacteriia</taxon>
        <taxon>Flavobacteriales</taxon>
        <taxon>Flavobacteriaceae</taxon>
        <taxon>Aureibaculum</taxon>
    </lineage>
</organism>
<dbReference type="PROSITE" id="PS00901">
    <property type="entry name" value="CYS_SYNTHASE"/>
    <property type="match status" value="1"/>
</dbReference>
<dbReference type="Pfam" id="PF00291">
    <property type="entry name" value="PALP"/>
    <property type="match status" value="1"/>
</dbReference>
<gene>
    <name evidence="5" type="ORF">JBL43_14845</name>
</gene>
<dbReference type="InterPro" id="IPR000644">
    <property type="entry name" value="CBS_dom"/>
</dbReference>
<evidence type="ECO:0000313" key="5">
    <source>
        <dbReference type="EMBL" id="MBJ2175527.1"/>
    </source>
</evidence>
<dbReference type="InterPro" id="IPR046342">
    <property type="entry name" value="CBS_dom_sf"/>
</dbReference>
<dbReference type="SUPFAM" id="SSF53686">
    <property type="entry name" value="Tryptophan synthase beta subunit-like PLP-dependent enzymes"/>
    <property type="match status" value="1"/>
</dbReference>
<proteinExistence type="predicted"/>